<dbReference type="Proteomes" id="UP000737018">
    <property type="component" value="Unassembled WGS sequence"/>
</dbReference>
<sequence>MLEPDNYANSGIGQHKFVAQHLKNNSGIKFSTSFAEVVRGHEVQVRRKNHFEKQNPVVKQNPVSLAGPMTLEGRVAGSRSNTEAFSVGITKPVGIQRKSQLNFKSKGSEHDFGKNRDLGKPVWAGNSLTIEVIAEGKRRVAWHKAGLRSSLSVSREQREPCGSRANICSEVDLDKDGSLVGLHSEPNGPSRLEVSFSPPRRNLGTVSLKDQALAKSKATYEASEAQEAIGVDFAPAEESPELSEKVASVRQPAPTTATSSATQTETSCGPATVSVADGGSFSDGSLAGASPAELDRAEMGFLHTMRPDLVAVSSSEHLGCPTETMAGAMSLISGEPSAVEPLLIVGIAETEGERPFKGLELSTSVLSPPRVGIEANQSILALSEVETAYAVEALGEAESSSPLMSINPLGVIVAAELIKNTE</sequence>
<comment type="caution">
    <text evidence="2">The sequence shown here is derived from an EMBL/GenBank/DDBJ whole genome shotgun (WGS) entry which is preliminary data.</text>
</comment>
<proteinExistence type="predicted"/>
<dbReference type="AlphaFoldDB" id="A0A8J4RPJ6"/>
<evidence type="ECO:0000313" key="3">
    <source>
        <dbReference type="Proteomes" id="UP000737018"/>
    </source>
</evidence>
<evidence type="ECO:0000256" key="1">
    <source>
        <dbReference type="SAM" id="MobiDB-lite"/>
    </source>
</evidence>
<keyword evidence="3" id="KW-1185">Reference proteome</keyword>
<feature type="non-terminal residue" evidence="2">
    <location>
        <position position="422"/>
    </location>
</feature>
<reference evidence="2" key="1">
    <citation type="submission" date="2020-03" db="EMBL/GenBank/DDBJ databases">
        <title>Castanea mollissima Vanexum genome sequencing.</title>
        <authorList>
            <person name="Staton M."/>
        </authorList>
    </citation>
    <scope>NUCLEOTIDE SEQUENCE</scope>
    <source>
        <tissue evidence="2">Leaf</tissue>
    </source>
</reference>
<organism evidence="2 3">
    <name type="scientific">Castanea mollissima</name>
    <name type="common">Chinese chestnut</name>
    <dbReference type="NCBI Taxonomy" id="60419"/>
    <lineage>
        <taxon>Eukaryota</taxon>
        <taxon>Viridiplantae</taxon>
        <taxon>Streptophyta</taxon>
        <taxon>Embryophyta</taxon>
        <taxon>Tracheophyta</taxon>
        <taxon>Spermatophyta</taxon>
        <taxon>Magnoliopsida</taxon>
        <taxon>eudicotyledons</taxon>
        <taxon>Gunneridae</taxon>
        <taxon>Pentapetalae</taxon>
        <taxon>rosids</taxon>
        <taxon>fabids</taxon>
        <taxon>Fagales</taxon>
        <taxon>Fagaceae</taxon>
        <taxon>Castanea</taxon>
    </lineage>
</organism>
<dbReference type="EMBL" id="JRKL02000595">
    <property type="protein sequence ID" value="KAF3969904.1"/>
    <property type="molecule type" value="Genomic_DNA"/>
</dbReference>
<accession>A0A8J4RPJ6</accession>
<feature type="compositionally biased region" description="Low complexity" evidence="1">
    <location>
        <begin position="251"/>
        <end position="267"/>
    </location>
</feature>
<protein>
    <submittedName>
        <fullName evidence="2">Uncharacterized protein</fullName>
    </submittedName>
</protein>
<evidence type="ECO:0000313" key="2">
    <source>
        <dbReference type="EMBL" id="KAF3969904.1"/>
    </source>
</evidence>
<name>A0A8J4RPJ6_9ROSI</name>
<gene>
    <name evidence="2" type="ORF">CMV_006349</name>
</gene>
<feature type="region of interest" description="Disordered" evidence="1">
    <location>
        <begin position="236"/>
        <end position="269"/>
    </location>
</feature>